<name>W2JPR7_PHYNI</name>
<dbReference type="GO" id="GO:0000978">
    <property type="term" value="F:RNA polymerase II cis-regulatory region sequence-specific DNA binding"/>
    <property type="evidence" value="ECO:0007669"/>
    <property type="project" value="InterPro"/>
</dbReference>
<dbReference type="GO" id="GO:0000981">
    <property type="term" value="F:DNA-binding transcription factor activity, RNA polymerase II-specific"/>
    <property type="evidence" value="ECO:0007669"/>
    <property type="project" value="TreeGrafter"/>
</dbReference>
<dbReference type="InterPro" id="IPR036390">
    <property type="entry name" value="WH_DNA-bd_sf"/>
</dbReference>
<feature type="compositionally biased region" description="Basic and acidic residues" evidence="10">
    <location>
        <begin position="110"/>
        <end position="124"/>
    </location>
</feature>
<evidence type="ECO:0000313" key="14">
    <source>
        <dbReference type="Proteomes" id="UP000053864"/>
    </source>
</evidence>
<evidence type="ECO:0000256" key="1">
    <source>
        <dbReference type="ARBA" id="ARBA00004123"/>
    </source>
</evidence>
<dbReference type="FunFam" id="1.10.10.10:FF:000295">
    <property type="entry name" value="E2F transcription factor-like E2FE"/>
    <property type="match status" value="1"/>
</dbReference>
<dbReference type="EMBL" id="KI684448">
    <property type="protein sequence ID" value="ETK95016.1"/>
    <property type="molecule type" value="Genomic_DNA"/>
</dbReference>
<dbReference type="SMART" id="SM01372">
    <property type="entry name" value="E2F_TDP"/>
    <property type="match status" value="2"/>
</dbReference>
<evidence type="ECO:0000256" key="2">
    <source>
        <dbReference type="ARBA" id="ARBA00010940"/>
    </source>
</evidence>
<feature type="region of interest" description="Disordered" evidence="10">
    <location>
        <begin position="329"/>
        <end position="446"/>
    </location>
</feature>
<feature type="compositionally biased region" description="Polar residues" evidence="10">
    <location>
        <begin position="24"/>
        <end position="35"/>
    </location>
</feature>
<evidence type="ECO:0000256" key="4">
    <source>
        <dbReference type="ARBA" id="ARBA00023015"/>
    </source>
</evidence>
<dbReference type="VEuPathDB" id="FungiDB:PPTG_19187"/>
<evidence type="ECO:0000256" key="9">
    <source>
        <dbReference type="RuleBase" id="RU003796"/>
    </source>
</evidence>
<keyword evidence="5 9" id="KW-0238">DNA-binding</keyword>
<feature type="compositionally biased region" description="Basic residues" evidence="10">
    <location>
        <begin position="64"/>
        <end position="76"/>
    </location>
</feature>
<feature type="domain" description="E2F/DP family winged-helix DNA-binding" evidence="11">
    <location>
        <begin position="141"/>
        <end position="206"/>
    </location>
</feature>
<dbReference type="Pfam" id="PF02319">
    <property type="entry name" value="WHD_E2F_TDP"/>
    <property type="match status" value="2"/>
</dbReference>
<keyword evidence="7 9" id="KW-0539">Nucleus</keyword>
<keyword evidence="4 9" id="KW-0805">Transcription regulation</keyword>
<dbReference type="SUPFAM" id="SSF46785">
    <property type="entry name" value="Winged helix' DNA-binding domain"/>
    <property type="match status" value="2"/>
</dbReference>
<feature type="compositionally biased region" description="Polar residues" evidence="10">
    <location>
        <begin position="48"/>
        <end position="58"/>
    </location>
</feature>
<dbReference type="InterPro" id="IPR015633">
    <property type="entry name" value="E2F"/>
</dbReference>
<comment type="similarity">
    <text evidence="2 9">Belongs to the E2F/DP family.</text>
</comment>
<dbReference type="Proteomes" id="UP000053236">
    <property type="component" value="Unassembled WGS sequence"/>
</dbReference>
<comment type="subcellular location">
    <subcellularLocation>
        <location evidence="1 9">Nucleus</location>
    </subcellularLocation>
</comment>
<feature type="region of interest" description="Disordered" evidence="10">
    <location>
        <begin position="48"/>
        <end position="124"/>
    </location>
</feature>
<evidence type="ECO:0000256" key="7">
    <source>
        <dbReference type="ARBA" id="ARBA00023242"/>
    </source>
</evidence>
<gene>
    <name evidence="12" type="ORF">L915_02024</name>
    <name evidence="13" type="ORF">L916_01981</name>
</gene>
<sequence>MSAQEMMSPIRRKPQELPPLTPSMAGTSSIQPSPNRTEAAAAMMHLLTGSNSQETNTCPALKPSKAKRRYVRRAPKKVGTSAKRQIKTAWMDSETTAMGKPPAKAGRAPKTAEEGDKDSKSGDWRMEGDEVKFFPFREYNRKDKSLGLLCENFLKLYRDDKISEICLDRAATELGVERRRIYDIVNILESIHLVSRKSKNLYNWHGLASLPTSISAMKQRYAEMQKSSPTGQSGTEYPPIKSDRRRGKSLSKLSQMFVQLFLGKEDCIIPLDQAAKQLIQMEDSESEEDRLLKTKIRRLYDVANVLVSVGLIEKLQLSNSRKPVFRWKTRNAEATPSTNQATTAITADESESKPAQTLSDNIVDLKSESMSPSVDMEDTDAIKSSQSCDSDMFDDGSDSQSDTSTSGSKRKQTEQDGSDVSMSDSESSSKRSRHSERKASIDKPRAAGLLRMDANNEPIHPQTILCEQQEQVKLYMQQYIQEYLEYLATHQQLPDAATVTSSAEVSTSKPDAHGTPVSLPSLAGSIQDLLLSESPQSVADIMAARVMNHPLPATATSPVAPEPEVEANPRPLILSVGKKHGSAAKRPSTSTQPATTPKDEDRYDAPRNLILALQPRSQS</sequence>
<evidence type="ECO:0000313" key="12">
    <source>
        <dbReference type="EMBL" id="ETK95016.1"/>
    </source>
</evidence>
<reference evidence="13 14" key="2">
    <citation type="submission" date="2013-11" db="EMBL/GenBank/DDBJ databases">
        <title>The Genome Sequence of Phytophthora parasitica CJ05E6.</title>
        <authorList>
            <consortium name="The Broad Institute Genomics Platform"/>
            <person name="Russ C."/>
            <person name="Tyler B."/>
            <person name="Panabieres F."/>
            <person name="Shan W."/>
            <person name="Tripathy S."/>
            <person name="Grunwald N."/>
            <person name="Machado M."/>
            <person name="Johnson C.S."/>
            <person name="Arredondo F."/>
            <person name="Hong C."/>
            <person name="Coffey M."/>
            <person name="Young S.K."/>
            <person name="Zeng Q."/>
            <person name="Gargeya S."/>
            <person name="Fitzgerald M."/>
            <person name="Abouelleil A."/>
            <person name="Alvarado L."/>
            <person name="Chapman S.B."/>
            <person name="Gainer-Dewar J."/>
            <person name="Goldberg J."/>
            <person name="Griggs A."/>
            <person name="Gujja S."/>
            <person name="Hansen M."/>
            <person name="Howarth C."/>
            <person name="Imamovic A."/>
            <person name="Ireland A."/>
            <person name="Larimer J."/>
            <person name="McCowan C."/>
            <person name="Murphy C."/>
            <person name="Pearson M."/>
            <person name="Poon T.W."/>
            <person name="Priest M."/>
            <person name="Roberts A."/>
            <person name="Saif S."/>
            <person name="Shea T."/>
            <person name="Sykes S."/>
            <person name="Wortman J."/>
            <person name="Nusbaum C."/>
            <person name="Birren B."/>
        </authorList>
    </citation>
    <scope>NUCLEOTIDE SEQUENCE [LARGE SCALE GENOMIC DNA]</scope>
    <source>
        <strain evidence="13 14">CJ05E6</strain>
    </source>
</reference>
<dbReference type="InterPro" id="IPR003316">
    <property type="entry name" value="E2F_WHTH_DNA-bd_dom"/>
</dbReference>
<keyword evidence="3" id="KW-0678">Repressor</keyword>
<feature type="compositionally biased region" description="Polar residues" evidence="10">
    <location>
        <begin position="225"/>
        <end position="235"/>
    </location>
</feature>
<feature type="compositionally biased region" description="Polar residues" evidence="10">
    <location>
        <begin position="332"/>
        <end position="345"/>
    </location>
</feature>
<dbReference type="PANTHER" id="PTHR12081:SF7">
    <property type="entry name" value="TRANSCRIPTION FACTOR EFL-3"/>
    <property type="match status" value="1"/>
</dbReference>
<feature type="domain" description="E2F/DP family winged-helix DNA-binding" evidence="11">
    <location>
        <begin position="245"/>
        <end position="329"/>
    </location>
</feature>
<evidence type="ECO:0000256" key="8">
    <source>
        <dbReference type="ARBA" id="ARBA00023306"/>
    </source>
</evidence>
<keyword evidence="6 9" id="KW-0804">Transcription</keyword>
<feature type="region of interest" description="Disordered" evidence="10">
    <location>
        <begin position="222"/>
        <end position="248"/>
    </location>
</feature>
<dbReference type="GO" id="GO:0090575">
    <property type="term" value="C:RNA polymerase II transcription regulator complex"/>
    <property type="evidence" value="ECO:0007669"/>
    <property type="project" value="TreeGrafter"/>
</dbReference>
<protein>
    <recommendedName>
        <fullName evidence="11">E2F/DP family winged-helix DNA-binding domain-containing protein</fullName>
    </recommendedName>
</protein>
<dbReference type="PANTHER" id="PTHR12081">
    <property type="entry name" value="TRANSCRIPTION FACTOR E2F"/>
    <property type="match status" value="1"/>
</dbReference>
<feature type="region of interest" description="Disordered" evidence="10">
    <location>
        <begin position="1"/>
        <end position="35"/>
    </location>
</feature>
<feature type="region of interest" description="Disordered" evidence="10">
    <location>
        <begin position="554"/>
        <end position="619"/>
    </location>
</feature>
<evidence type="ECO:0000259" key="11">
    <source>
        <dbReference type="SMART" id="SM01372"/>
    </source>
</evidence>
<organism evidence="13 14">
    <name type="scientific">Phytophthora nicotianae</name>
    <name type="common">Potato buckeye rot agent</name>
    <name type="synonym">Phytophthora parasitica</name>
    <dbReference type="NCBI Taxonomy" id="4792"/>
    <lineage>
        <taxon>Eukaryota</taxon>
        <taxon>Sar</taxon>
        <taxon>Stramenopiles</taxon>
        <taxon>Oomycota</taxon>
        <taxon>Peronosporomycetes</taxon>
        <taxon>Peronosporales</taxon>
        <taxon>Peronosporaceae</taxon>
        <taxon>Phytophthora</taxon>
    </lineage>
</organism>
<evidence type="ECO:0000256" key="6">
    <source>
        <dbReference type="ARBA" id="ARBA00023163"/>
    </source>
</evidence>
<dbReference type="Gene3D" id="1.10.10.10">
    <property type="entry name" value="Winged helix-like DNA-binding domain superfamily/Winged helix DNA-binding domain"/>
    <property type="match status" value="2"/>
</dbReference>
<evidence type="ECO:0000256" key="10">
    <source>
        <dbReference type="SAM" id="MobiDB-lite"/>
    </source>
</evidence>
<dbReference type="EMBL" id="KI670917">
    <property type="protein sequence ID" value="ETL48420.1"/>
    <property type="molecule type" value="Genomic_DNA"/>
</dbReference>
<evidence type="ECO:0000313" key="13">
    <source>
        <dbReference type="EMBL" id="ETL48420.1"/>
    </source>
</evidence>
<reference evidence="12" key="1">
    <citation type="submission" date="2013-11" db="EMBL/GenBank/DDBJ databases">
        <title>The Genome Sequence of Phytophthora parasitica CJ02B3.</title>
        <authorList>
            <consortium name="The Broad Institute Genomics Platform"/>
            <person name="Russ C."/>
            <person name="Tyler B."/>
            <person name="Panabieres F."/>
            <person name="Shan W."/>
            <person name="Tripathy S."/>
            <person name="Grunwald N."/>
            <person name="Machado M."/>
            <person name="Johnson C.S."/>
            <person name="Arredondo F."/>
            <person name="Hong C."/>
            <person name="Coffey M."/>
            <person name="Young S.K."/>
            <person name="Zeng Q."/>
            <person name="Gargeya S."/>
            <person name="Fitzgerald M."/>
            <person name="Abouelleil A."/>
            <person name="Alvarado L."/>
            <person name="Chapman S.B."/>
            <person name="Gainer-Dewar J."/>
            <person name="Goldberg J."/>
            <person name="Griggs A."/>
            <person name="Gujja S."/>
            <person name="Hansen M."/>
            <person name="Howarth C."/>
            <person name="Imamovic A."/>
            <person name="Ireland A."/>
            <person name="Larimer J."/>
            <person name="McCowan C."/>
            <person name="Murphy C."/>
            <person name="Pearson M."/>
            <person name="Poon T.W."/>
            <person name="Priest M."/>
            <person name="Roberts A."/>
            <person name="Saif S."/>
            <person name="Shea T."/>
            <person name="Sykes S."/>
            <person name="Wortman J."/>
            <person name="Nusbaum C."/>
            <person name="Birren B."/>
        </authorList>
    </citation>
    <scope>NUCLEOTIDE SEQUENCE [LARGE SCALE GENOMIC DNA]</scope>
    <source>
        <strain evidence="12">CJ02B3</strain>
    </source>
</reference>
<accession>W2JPR7</accession>
<dbReference type="AlphaFoldDB" id="W2JPR7"/>
<dbReference type="Proteomes" id="UP000053864">
    <property type="component" value="Unassembled WGS sequence"/>
</dbReference>
<dbReference type="InterPro" id="IPR036388">
    <property type="entry name" value="WH-like_DNA-bd_sf"/>
</dbReference>
<keyword evidence="8" id="KW-0131">Cell cycle</keyword>
<evidence type="ECO:0000256" key="3">
    <source>
        <dbReference type="ARBA" id="ARBA00022491"/>
    </source>
</evidence>
<dbReference type="FunFam" id="1.10.10.10:FF:000073">
    <property type="entry name" value="E2F transcription factor 8"/>
    <property type="match status" value="1"/>
</dbReference>
<proteinExistence type="inferred from homology"/>
<evidence type="ECO:0000256" key="5">
    <source>
        <dbReference type="ARBA" id="ARBA00023125"/>
    </source>
</evidence>
<feature type="compositionally biased region" description="Low complexity" evidence="10">
    <location>
        <begin position="398"/>
        <end position="407"/>
    </location>
</feature>